<keyword evidence="4 5" id="KW-0472">Membrane</keyword>
<name>A0AAD6KYF7_9ROSI</name>
<dbReference type="PANTHER" id="PTHR48477:SF1">
    <property type="entry name" value="PHOSPHATE TRANSPORTER PHO1"/>
    <property type="match status" value="1"/>
</dbReference>
<dbReference type="InterPro" id="IPR052486">
    <property type="entry name" value="PHO1"/>
</dbReference>
<organism evidence="7 8">
    <name type="scientific">Salix udensis</name>
    <dbReference type="NCBI Taxonomy" id="889485"/>
    <lineage>
        <taxon>Eukaryota</taxon>
        <taxon>Viridiplantae</taxon>
        <taxon>Streptophyta</taxon>
        <taxon>Embryophyta</taxon>
        <taxon>Tracheophyta</taxon>
        <taxon>Spermatophyta</taxon>
        <taxon>Magnoliopsida</taxon>
        <taxon>eudicotyledons</taxon>
        <taxon>Gunneridae</taxon>
        <taxon>Pentapetalae</taxon>
        <taxon>rosids</taxon>
        <taxon>fabids</taxon>
        <taxon>Malpighiales</taxon>
        <taxon>Salicaceae</taxon>
        <taxon>Saliceae</taxon>
        <taxon>Salix</taxon>
    </lineage>
</organism>
<feature type="transmembrane region" description="Helical" evidence="5">
    <location>
        <begin position="31"/>
        <end position="52"/>
    </location>
</feature>
<dbReference type="InterPro" id="IPR004342">
    <property type="entry name" value="EXS_C"/>
</dbReference>
<dbReference type="PANTHER" id="PTHR48477">
    <property type="entry name" value="PHOSPHATE TRANSPORTER PHO1"/>
    <property type="match status" value="1"/>
</dbReference>
<dbReference type="EMBL" id="JAPFFJ010000003">
    <property type="protein sequence ID" value="KAJ6431934.1"/>
    <property type="molecule type" value="Genomic_DNA"/>
</dbReference>
<dbReference type="GO" id="GO:0016020">
    <property type="term" value="C:membrane"/>
    <property type="evidence" value="ECO:0007669"/>
    <property type="project" value="UniProtKB-SubCell"/>
</dbReference>
<keyword evidence="2 5" id="KW-0812">Transmembrane</keyword>
<accession>A0AAD6KYF7</accession>
<feature type="transmembrane region" description="Helical" evidence="5">
    <location>
        <begin position="109"/>
        <end position="130"/>
    </location>
</feature>
<evidence type="ECO:0000313" key="8">
    <source>
        <dbReference type="Proteomes" id="UP001162972"/>
    </source>
</evidence>
<keyword evidence="8" id="KW-1185">Reference proteome</keyword>
<dbReference type="AlphaFoldDB" id="A0AAD6KYF7"/>
<dbReference type="GO" id="GO:0016036">
    <property type="term" value="P:cellular response to phosphate starvation"/>
    <property type="evidence" value="ECO:0007669"/>
    <property type="project" value="InterPro"/>
</dbReference>
<comment type="caution">
    <text evidence="7">The sequence shown here is derived from an EMBL/GenBank/DDBJ whole genome shotgun (WGS) entry which is preliminary data.</text>
</comment>
<feature type="domain" description="EXS" evidence="6">
    <location>
        <begin position="194"/>
        <end position="390"/>
    </location>
</feature>
<protein>
    <recommendedName>
        <fullName evidence="6">EXS domain-containing protein</fullName>
    </recommendedName>
</protein>
<feature type="transmembrane region" description="Helical" evidence="5">
    <location>
        <begin position="73"/>
        <end position="97"/>
    </location>
</feature>
<keyword evidence="3 5" id="KW-1133">Transmembrane helix</keyword>
<sequence>MAHITGMYRRQPDTVYMETVYPVLRQVALNLPFMFTLMFLHFFLYGCDIFLWRKARINYSFIFELGPTKELKYRDVFLICTTSMTAVVGVMFIHLSLHTKGHSYSQVQVIPGLLLLSFLLLFVCPFNIFYRSSRFRFLCVIRNIVLSPLYKVVMLDFFMADQLCSQVPMLRNLEYVACYYLTGSYKNQDYGYCMRAKHFRDLAYAVSFLPYYWRAMQCARRWFDEGQTSHLVNLGKYVSAMLAAGAKVAYEKERSVGWLCLVVVISSAATIYQLYWDFVKDWGLLQMNSKNPWLRNELMLRQKFIYYFSMGLNLILRLAWLQTVLHSNFEHVDYRVTGLFLASLEVIRRGQWNFYRTGAFNFPGQDDPAPDDSPLTLLPFVLALSSLLLLVATVTPDNIVSEFNQTTMAAAILSQCSFSPTVTCMKSNPKREPISPLLCPNSYKPISFSTTNPRLRISHTEAILAKRSRKLFLVSGLVDGNSETYPEAESSDLNKVLICSS</sequence>
<dbReference type="Pfam" id="PF03124">
    <property type="entry name" value="EXS"/>
    <property type="match status" value="1"/>
</dbReference>
<evidence type="ECO:0000256" key="5">
    <source>
        <dbReference type="SAM" id="Phobius"/>
    </source>
</evidence>
<evidence type="ECO:0000259" key="6">
    <source>
        <dbReference type="PROSITE" id="PS51380"/>
    </source>
</evidence>
<evidence type="ECO:0000256" key="1">
    <source>
        <dbReference type="ARBA" id="ARBA00004141"/>
    </source>
</evidence>
<proteinExistence type="predicted"/>
<evidence type="ECO:0000313" key="7">
    <source>
        <dbReference type="EMBL" id="KAJ6431934.1"/>
    </source>
</evidence>
<evidence type="ECO:0000256" key="4">
    <source>
        <dbReference type="ARBA" id="ARBA00023136"/>
    </source>
</evidence>
<dbReference type="PROSITE" id="PS51380">
    <property type="entry name" value="EXS"/>
    <property type="match status" value="1"/>
</dbReference>
<evidence type="ECO:0000256" key="3">
    <source>
        <dbReference type="ARBA" id="ARBA00022989"/>
    </source>
</evidence>
<feature type="transmembrane region" description="Helical" evidence="5">
    <location>
        <begin position="256"/>
        <end position="275"/>
    </location>
</feature>
<evidence type="ECO:0000256" key="2">
    <source>
        <dbReference type="ARBA" id="ARBA00022692"/>
    </source>
</evidence>
<dbReference type="Proteomes" id="UP001162972">
    <property type="component" value="Chromosome 10"/>
</dbReference>
<reference evidence="7 8" key="1">
    <citation type="journal article" date="2023" name="Int. J. Mol. Sci.">
        <title>De Novo Assembly and Annotation of 11 Diverse Shrub Willow (Salix) Genomes Reveals Novel Gene Organization in Sex-Linked Regions.</title>
        <authorList>
            <person name="Hyden B."/>
            <person name="Feng K."/>
            <person name="Yates T.B."/>
            <person name="Jawdy S."/>
            <person name="Cereghino C."/>
            <person name="Smart L.B."/>
            <person name="Muchero W."/>
        </authorList>
    </citation>
    <scope>NUCLEOTIDE SEQUENCE [LARGE SCALE GENOMIC DNA]</scope>
    <source>
        <tissue evidence="7">Shoot tip</tissue>
    </source>
</reference>
<feature type="transmembrane region" description="Helical" evidence="5">
    <location>
        <begin position="304"/>
        <end position="325"/>
    </location>
</feature>
<comment type="subcellular location">
    <subcellularLocation>
        <location evidence="1">Membrane</location>
        <topology evidence="1">Multi-pass membrane protein</topology>
    </subcellularLocation>
</comment>
<gene>
    <name evidence="7" type="ORF">OIU84_019250</name>
</gene>